<dbReference type="AlphaFoldDB" id="A0A921TEH6"/>
<feature type="region of interest" description="Disordered" evidence="1">
    <location>
        <begin position="104"/>
        <end position="137"/>
    </location>
</feature>
<feature type="transmembrane region" description="Helical" evidence="2">
    <location>
        <begin position="21"/>
        <end position="42"/>
    </location>
</feature>
<evidence type="ECO:0000259" key="3">
    <source>
        <dbReference type="PROSITE" id="PS51724"/>
    </source>
</evidence>
<dbReference type="GO" id="GO:0042834">
    <property type="term" value="F:peptidoglycan binding"/>
    <property type="evidence" value="ECO:0007669"/>
    <property type="project" value="InterPro"/>
</dbReference>
<keyword evidence="2" id="KW-0472">Membrane</keyword>
<accession>A0A921TEH6</accession>
<keyword evidence="2" id="KW-1133">Transmembrane helix</keyword>
<dbReference type="Pfam" id="PF05036">
    <property type="entry name" value="SPOR"/>
    <property type="match status" value="1"/>
</dbReference>
<keyword evidence="5" id="KW-1185">Reference proteome</keyword>
<protein>
    <submittedName>
        <fullName evidence="4">Sporulation protein</fullName>
    </submittedName>
</protein>
<keyword evidence="2" id="KW-0812">Transmembrane</keyword>
<dbReference type="GO" id="GO:0030428">
    <property type="term" value="C:cell septum"/>
    <property type="evidence" value="ECO:0007669"/>
    <property type="project" value="TreeGrafter"/>
</dbReference>
<feature type="compositionally biased region" description="Low complexity" evidence="1">
    <location>
        <begin position="66"/>
        <end position="75"/>
    </location>
</feature>
<evidence type="ECO:0000313" key="4">
    <source>
        <dbReference type="EMBL" id="KAF1685004.1"/>
    </source>
</evidence>
<name>A0A921TEH6_9GAMM</name>
<dbReference type="Proteomes" id="UP000717981">
    <property type="component" value="Unassembled WGS sequence"/>
</dbReference>
<proteinExistence type="predicted"/>
<dbReference type="PANTHER" id="PTHR38687:SF1">
    <property type="entry name" value="CELL DIVISION PROTEIN DEDD"/>
    <property type="match status" value="1"/>
</dbReference>
<dbReference type="InterPro" id="IPR007730">
    <property type="entry name" value="SPOR-like_dom"/>
</dbReference>
<gene>
    <name evidence="4" type="ORF">CR938_13230</name>
</gene>
<feature type="region of interest" description="Disordered" evidence="1">
    <location>
        <begin position="55"/>
        <end position="85"/>
    </location>
</feature>
<evidence type="ECO:0000313" key="5">
    <source>
        <dbReference type="Proteomes" id="UP000717981"/>
    </source>
</evidence>
<dbReference type="OrthoDB" id="8558195at2"/>
<dbReference type="GO" id="GO:0032153">
    <property type="term" value="C:cell division site"/>
    <property type="evidence" value="ECO:0007669"/>
    <property type="project" value="TreeGrafter"/>
</dbReference>
<evidence type="ECO:0000256" key="2">
    <source>
        <dbReference type="SAM" id="Phobius"/>
    </source>
</evidence>
<dbReference type="RefSeq" id="WP_162125449.1">
    <property type="nucleotide sequence ID" value="NZ_PDWK01000095.1"/>
</dbReference>
<reference evidence="4" key="1">
    <citation type="submission" date="2017-10" db="EMBL/GenBank/DDBJ databases">
        <title>Whole genome sequencing of members of genus Pseudoxanthomonas.</title>
        <authorList>
            <person name="Kumar S."/>
            <person name="Bansal K."/>
            <person name="Kaur A."/>
            <person name="Patil P."/>
            <person name="Sharma S."/>
            <person name="Patil P.B."/>
        </authorList>
    </citation>
    <scope>NUCLEOTIDE SEQUENCE</scope>
    <source>
        <strain evidence="4">DSM 22914</strain>
    </source>
</reference>
<dbReference type="GO" id="GO:0032506">
    <property type="term" value="P:cytokinetic process"/>
    <property type="evidence" value="ECO:0007669"/>
    <property type="project" value="TreeGrafter"/>
</dbReference>
<feature type="domain" description="SPOR" evidence="3">
    <location>
        <begin position="162"/>
        <end position="240"/>
    </location>
</feature>
<dbReference type="Gene3D" id="3.30.70.1070">
    <property type="entry name" value="Sporulation related repeat"/>
    <property type="match status" value="1"/>
</dbReference>
<evidence type="ECO:0000256" key="1">
    <source>
        <dbReference type="SAM" id="MobiDB-lite"/>
    </source>
</evidence>
<dbReference type="PROSITE" id="PS51724">
    <property type="entry name" value="SPOR"/>
    <property type="match status" value="1"/>
</dbReference>
<dbReference type="EMBL" id="PDWK01000095">
    <property type="protein sequence ID" value="KAF1685004.1"/>
    <property type="molecule type" value="Genomic_DNA"/>
</dbReference>
<dbReference type="SUPFAM" id="SSF110997">
    <property type="entry name" value="Sporulation related repeat"/>
    <property type="match status" value="1"/>
</dbReference>
<dbReference type="InterPro" id="IPR036680">
    <property type="entry name" value="SPOR-like_sf"/>
</dbReference>
<feature type="compositionally biased region" description="Basic and acidic residues" evidence="1">
    <location>
        <begin position="109"/>
        <end position="129"/>
    </location>
</feature>
<dbReference type="InterPro" id="IPR052521">
    <property type="entry name" value="Cell_div_SPOR-domain"/>
</dbReference>
<comment type="caution">
    <text evidence="4">The sequence shown here is derived from an EMBL/GenBank/DDBJ whole genome shotgun (WGS) entry which is preliminary data.</text>
</comment>
<dbReference type="PANTHER" id="PTHR38687">
    <property type="entry name" value="CELL DIVISION PROTEIN DEDD-RELATED"/>
    <property type="match status" value="1"/>
</dbReference>
<sequence>MAARRGKSQARRNGGSGRPAWVWLVVGLAIGAVLFLALPGTFKRDGDGFVRFGPRADPDAEPPPVADTEAIADLPAPAPAEPERPQYDFYTVLPGNEVRMSDAELAASAREEQARREQEEARRARDALEGRTPMPVPVAPAPEAGQEAVAAAAAPAAPAPAPAGEARYLLQAGAFGASADAEQVKARIAMLGLSARVESGQANGRTVYRVRMGPYSSASELAEAKQRLADGGLPAVAIKVQ</sequence>
<organism evidence="4 5">
    <name type="scientific">Pseudoxanthomonas taiwanensis</name>
    <dbReference type="NCBI Taxonomy" id="176598"/>
    <lineage>
        <taxon>Bacteria</taxon>
        <taxon>Pseudomonadati</taxon>
        <taxon>Pseudomonadota</taxon>
        <taxon>Gammaproteobacteria</taxon>
        <taxon>Lysobacterales</taxon>
        <taxon>Lysobacteraceae</taxon>
        <taxon>Pseudoxanthomonas</taxon>
    </lineage>
</organism>